<keyword evidence="2" id="KW-1185">Reference proteome</keyword>
<name>A0AAV3ZTS1_9GAST</name>
<dbReference type="AlphaFoldDB" id="A0AAV3ZTS1"/>
<evidence type="ECO:0000313" key="2">
    <source>
        <dbReference type="Proteomes" id="UP000735302"/>
    </source>
</evidence>
<sequence length="86" mass="9323">MIFRDPSVADSSLATDVLVCLRASKPEIILQYTGYIQKPTTNPASPRIGLSVGWFSSDRPELPAALAIASSLMCQVCFGRHALHFS</sequence>
<protein>
    <submittedName>
        <fullName evidence="1">Uncharacterized protein</fullName>
    </submittedName>
</protein>
<dbReference type="EMBL" id="BLXT01002811">
    <property type="protein sequence ID" value="GFN97803.1"/>
    <property type="molecule type" value="Genomic_DNA"/>
</dbReference>
<proteinExistence type="predicted"/>
<dbReference type="Proteomes" id="UP000735302">
    <property type="component" value="Unassembled WGS sequence"/>
</dbReference>
<comment type="caution">
    <text evidence="1">The sequence shown here is derived from an EMBL/GenBank/DDBJ whole genome shotgun (WGS) entry which is preliminary data.</text>
</comment>
<evidence type="ECO:0000313" key="1">
    <source>
        <dbReference type="EMBL" id="GFN97803.1"/>
    </source>
</evidence>
<accession>A0AAV3ZTS1</accession>
<reference evidence="1 2" key="1">
    <citation type="journal article" date="2021" name="Elife">
        <title>Chloroplast acquisition without the gene transfer in kleptoplastic sea slugs, Plakobranchus ocellatus.</title>
        <authorList>
            <person name="Maeda T."/>
            <person name="Takahashi S."/>
            <person name="Yoshida T."/>
            <person name="Shimamura S."/>
            <person name="Takaki Y."/>
            <person name="Nagai Y."/>
            <person name="Toyoda A."/>
            <person name="Suzuki Y."/>
            <person name="Arimoto A."/>
            <person name="Ishii H."/>
            <person name="Satoh N."/>
            <person name="Nishiyama T."/>
            <person name="Hasebe M."/>
            <person name="Maruyama T."/>
            <person name="Minagawa J."/>
            <person name="Obokata J."/>
            <person name="Shigenobu S."/>
        </authorList>
    </citation>
    <scope>NUCLEOTIDE SEQUENCE [LARGE SCALE GENOMIC DNA]</scope>
</reference>
<organism evidence="1 2">
    <name type="scientific">Plakobranchus ocellatus</name>
    <dbReference type="NCBI Taxonomy" id="259542"/>
    <lineage>
        <taxon>Eukaryota</taxon>
        <taxon>Metazoa</taxon>
        <taxon>Spiralia</taxon>
        <taxon>Lophotrochozoa</taxon>
        <taxon>Mollusca</taxon>
        <taxon>Gastropoda</taxon>
        <taxon>Heterobranchia</taxon>
        <taxon>Euthyneura</taxon>
        <taxon>Panpulmonata</taxon>
        <taxon>Sacoglossa</taxon>
        <taxon>Placobranchoidea</taxon>
        <taxon>Plakobranchidae</taxon>
        <taxon>Plakobranchus</taxon>
    </lineage>
</organism>
<gene>
    <name evidence="1" type="ORF">PoB_002430900</name>
</gene>